<name>A0A0L7T2D9_9GAMM</name>
<comment type="caution">
    <text evidence="12">The sequence shown here is derived from an EMBL/GenBank/DDBJ whole genome shotgun (WGS) entry which is preliminary data.</text>
</comment>
<dbReference type="InterPro" id="IPR007655">
    <property type="entry name" value="Slam_C"/>
</dbReference>
<evidence type="ECO:0000256" key="6">
    <source>
        <dbReference type="ARBA" id="ARBA00023237"/>
    </source>
</evidence>
<dbReference type="Pfam" id="PF24575">
    <property type="entry name" value="TPR_Slam"/>
    <property type="match status" value="1"/>
</dbReference>
<keyword evidence="2" id="KW-1134">Transmembrane beta strand</keyword>
<evidence type="ECO:0000259" key="10">
    <source>
        <dbReference type="Pfam" id="PF04575"/>
    </source>
</evidence>
<evidence type="ECO:0000256" key="7">
    <source>
        <dbReference type="ARBA" id="ARBA00023609"/>
    </source>
</evidence>
<reference evidence="14 15" key="1">
    <citation type="journal article" date="2015" name="Int. J. Syst. Evol. Microbiol.">
        <title>Erwinia iniecta sp. nov., isolated from Russian wheat aphids (Diuraphis noxia).</title>
        <authorList>
            <person name="Campillo T."/>
            <person name="Luna E."/>
            <person name="Portier P."/>
            <person name="Fischer-Le Saux M."/>
            <person name="Lapitan N."/>
            <person name="Tisserat N.A."/>
            <person name="Leach J.E."/>
        </authorList>
    </citation>
    <scope>NUCLEOTIDE SEQUENCE [LARGE SCALE GENOMIC DNA]</scope>
    <source>
        <strain evidence="12 15">B120</strain>
        <strain evidence="13 14">B149</strain>
    </source>
</reference>
<feature type="chain" id="PRO_5008219351" evidence="9">
    <location>
        <begin position="23"/>
        <end position="474"/>
    </location>
</feature>
<keyword evidence="5" id="KW-0472">Membrane</keyword>
<evidence type="ECO:0000256" key="8">
    <source>
        <dbReference type="SAM" id="MobiDB-lite"/>
    </source>
</evidence>
<feature type="domain" description="Surface lipoprotein assembly modifier C-terminal" evidence="10">
    <location>
        <begin position="186"/>
        <end position="474"/>
    </location>
</feature>
<keyword evidence="6" id="KW-0998">Cell outer membrane</keyword>
<dbReference type="GO" id="GO:0009279">
    <property type="term" value="C:cell outer membrane"/>
    <property type="evidence" value="ECO:0007669"/>
    <property type="project" value="UniProtKB-SubCell"/>
</dbReference>
<evidence type="ECO:0000256" key="1">
    <source>
        <dbReference type="ARBA" id="ARBA00004571"/>
    </source>
</evidence>
<dbReference type="RefSeq" id="WP_052899774.1">
    <property type="nucleotide sequence ID" value="NZ_JRXE01000016.1"/>
</dbReference>
<dbReference type="Gene3D" id="1.25.40.10">
    <property type="entry name" value="Tetratricopeptide repeat domain"/>
    <property type="match status" value="1"/>
</dbReference>
<evidence type="ECO:0000256" key="5">
    <source>
        <dbReference type="ARBA" id="ARBA00023136"/>
    </source>
</evidence>
<dbReference type="STRING" id="1560201.NG42_12530"/>
<evidence type="ECO:0000256" key="3">
    <source>
        <dbReference type="ARBA" id="ARBA00022692"/>
    </source>
</evidence>
<sequence>MEFPARRFLLLCCLFPAMTSQAVQPDTVVIPAAPDLNALTPSQRGSTSAEEKRQTVTNQTLQNQPAMAGALLNQAVEQQQWPVVKGILPVYQSSPQADPLLVMYAQAGLARNEGKLTEAAVLYREMLSQHPDLVPVRLDLARTLFEDRQYEAAAWNFQQARAGNPPPAVQENINHYLSYIQNHRGWVGNLSLSYLNDSNVNNASDGKTIRIGDRLFERDPDSYPKRGEGIYYGGTLQRDFNQADHHNIRFRTTLSGKSYWNNHAYDDIISRAYLGYVYQDARQQLALLPFYEKRWYGTAAYSYGAGVRGEFSYLIAADWQLSQAVEYQQLSYDSQDYRYLRGDNRLLSTTLAHAINSRLSLFGGIDIGEQKTQLASETHQRVGGRFGLQTALPYGISMGAMASFAQRRYQAENDIFQQKRQDKEQLYALSLWHRDLYFFNLMPKINVIYKRIDSNIDFYRYDTLNVFLSVDREF</sequence>
<dbReference type="Proteomes" id="UP000037088">
    <property type="component" value="Unassembled WGS sequence"/>
</dbReference>
<dbReference type="OrthoDB" id="7525402at2"/>
<dbReference type="AlphaFoldDB" id="A0A0L7T2D9"/>
<evidence type="ECO:0000313" key="15">
    <source>
        <dbReference type="Proteomes" id="UP000037088"/>
    </source>
</evidence>
<dbReference type="EMBL" id="JRXF01000014">
    <property type="protein sequence ID" value="KOC93404.1"/>
    <property type="molecule type" value="Genomic_DNA"/>
</dbReference>
<evidence type="ECO:0000259" key="11">
    <source>
        <dbReference type="Pfam" id="PF24575"/>
    </source>
</evidence>
<dbReference type="PATRIC" id="fig|1560201.3.peg.2675"/>
<evidence type="ECO:0000313" key="14">
    <source>
        <dbReference type="Proteomes" id="UP000036851"/>
    </source>
</evidence>
<feature type="region of interest" description="Disordered" evidence="8">
    <location>
        <begin position="39"/>
        <end position="58"/>
    </location>
</feature>
<organism evidence="12 15">
    <name type="scientific">Winslowiella iniecta</name>
    <dbReference type="NCBI Taxonomy" id="1560201"/>
    <lineage>
        <taxon>Bacteria</taxon>
        <taxon>Pseudomonadati</taxon>
        <taxon>Pseudomonadota</taxon>
        <taxon>Gammaproteobacteria</taxon>
        <taxon>Enterobacterales</taxon>
        <taxon>Erwiniaceae</taxon>
        <taxon>Winslowiella</taxon>
    </lineage>
</organism>
<feature type="compositionally biased region" description="Polar residues" evidence="8">
    <location>
        <begin position="39"/>
        <end position="48"/>
    </location>
</feature>
<evidence type="ECO:0000256" key="2">
    <source>
        <dbReference type="ARBA" id="ARBA00022452"/>
    </source>
</evidence>
<accession>A0A0L7T2D9</accession>
<proteinExistence type="inferred from homology"/>
<dbReference type="SUPFAM" id="SSF48452">
    <property type="entry name" value="TPR-like"/>
    <property type="match status" value="1"/>
</dbReference>
<evidence type="ECO:0000256" key="4">
    <source>
        <dbReference type="ARBA" id="ARBA00022729"/>
    </source>
</evidence>
<evidence type="ECO:0000256" key="9">
    <source>
        <dbReference type="SAM" id="SignalP"/>
    </source>
</evidence>
<gene>
    <name evidence="12" type="ORF">NG42_12530</name>
    <name evidence="13" type="ORF">NG43_10195</name>
</gene>
<feature type="signal peptide" evidence="9">
    <location>
        <begin position="1"/>
        <end position="22"/>
    </location>
</feature>
<comment type="subcellular location">
    <subcellularLocation>
        <location evidence="1">Cell outer membrane</location>
        <topology evidence="1">Multi-pass membrane protein</topology>
    </subcellularLocation>
</comment>
<keyword evidence="4 9" id="KW-0732">Signal</keyword>
<protein>
    <submittedName>
        <fullName evidence="12">Uncharacterized protein</fullName>
    </submittedName>
</protein>
<dbReference type="InterPro" id="IPR011990">
    <property type="entry name" value="TPR-like_helical_dom_sf"/>
</dbReference>
<dbReference type="Proteomes" id="UP000036851">
    <property type="component" value="Unassembled WGS sequence"/>
</dbReference>
<dbReference type="EMBL" id="JRXE01000016">
    <property type="protein sequence ID" value="KOC89386.1"/>
    <property type="molecule type" value="Genomic_DNA"/>
</dbReference>
<evidence type="ECO:0000313" key="13">
    <source>
        <dbReference type="EMBL" id="KOC93404.1"/>
    </source>
</evidence>
<keyword evidence="15" id="KW-1185">Reference proteome</keyword>
<feature type="domain" description="Surface lipoprotein assembly modifier N-terminal TPR repeats region" evidence="11">
    <location>
        <begin position="55"/>
        <end position="157"/>
    </location>
</feature>
<comment type="similarity">
    <text evidence="7">Belongs to the Slam family.</text>
</comment>
<dbReference type="InterPro" id="IPR057556">
    <property type="entry name" value="TPR_Slam"/>
</dbReference>
<dbReference type="Pfam" id="PF04575">
    <property type="entry name" value="SlipAM"/>
    <property type="match status" value="1"/>
</dbReference>
<keyword evidence="3" id="KW-0812">Transmembrane</keyword>
<evidence type="ECO:0000313" key="12">
    <source>
        <dbReference type="EMBL" id="KOC89386.1"/>
    </source>
</evidence>